<proteinExistence type="predicted"/>
<evidence type="ECO:0000256" key="1">
    <source>
        <dbReference type="SAM" id="Phobius"/>
    </source>
</evidence>
<keyword evidence="3" id="KW-1185">Reference proteome</keyword>
<keyword evidence="1" id="KW-1133">Transmembrane helix</keyword>
<protein>
    <submittedName>
        <fullName evidence="2">Uncharacterized protein</fullName>
    </submittedName>
</protein>
<organism evidence="2 3">
    <name type="scientific">Microbacterium suwonense</name>
    <dbReference type="NCBI Taxonomy" id="683047"/>
    <lineage>
        <taxon>Bacteria</taxon>
        <taxon>Bacillati</taxon>
        <taxon>Actinomycetota</taxon>
        <taxon>Actinomycetes</taxon>
        <taxon>Micrococcales</taxon>
        <taxon>Microbacteriaceae</taxon>
        <taxon>Microbacterium</taxon>
    </lineage>
</organism>
<name>A0ABM8FTJ6_9MICO</name>
<keyword evidence="1" id="KW-0472">Membrane</keyword>
<dbReference type="EMBL" id="AP027728">
    <property type="protein sequence ID" value="BDZ38837.1"/>
    <property type="molecule type" value="Genomic_DNA"/>
</dbReference>
<sequence>MYILLALIAACSLGIGLHYLLPARSLRGVAVTPAIATAAAAAIYTILQWTGVTESSVWLWVASLGGGLLLAALATIAISVLRTRHDAAARQALGI</sequence>
<feature type="transmembrane region" description="Helical" evidence="1">
    <location>
        <begin position="57"/>
        <end position="81"/>
    </location>
</feature>
<evidence type="ECO:0000313" key="2">
    <source>
        <dbReference type="EMBL" id="BDZ38837.1"/>
    </source>
</evidence>
<keyword evidence="1" id="KW-0812">Transmembrane</keyword>
<reference evidence="3" key="1">
    <citation type="journal article" date="2019" name="Int. J. Syst. Evol. Microbiol.">
        <title>The Global Catalogue of Microorganisms (GCM) 10K type strain sequencing project: providing services to taxonomists for standard genome sequencing and annotation.</title>
        <authorList>
            <consortium name="The Broad Institute Genomics Platform"/>
            <consortium name="The Broad Institute Genome Sequencing Center for Infectious Disease"/>
            <person name="Wu L."/>
            <person name="Ma J."/>
        </authorList>
    </citation>
    <scope>NUCLEOTIDE SEQUENCE [LARGE SCALE GENOMIC DNA]</scope>
    <source>
        <strain evidence="3">NBRC 106310</strain>
    </source>
</reference>
<evidence type="ECO:0000313" key="3">
    <source>
        <dbReference type="Proteomes" id="UP001321543"/>
    </source>
</evidence>
<dbReference type="RefSeq" id="WP_286302717.1">
    <property type="nucleotide sequence ID" value="NZ_AP027728.1"/>
</dbReference>
<accession>A0ABM8FTJ6</accession>
<dbReference type="Proteomes" id="UP001321543">
    <property type="component" value="Chromosome"/>
</dbReference>
<gene>
    <name evidence="2" type="ORF">GCM10025863_14510</name>
</gene>